<dbReference type="Proteomes" id="UP000823388">
    <property type="component" value="Chromosome 3K"/>
</dbReference>
<keyword evidence="5" id="KW-1185">Reference proteome</keyword>
<accession>A0A8T0UWY7</accession>
<reference evidence="4" key="1">
    <citation type="submission" date="2020-05" db="EMBL/GenBank/DDBJ databases">
        <title>WGS assembly of Panicum virgatum.</title>
        <authorList>
            <person name="Lovell J.T."/>
            <person name="Jenkins J."/>
            <person name="Shu S."/>
            <person name="Juenger T.E."/>
            <person name="Schmutz J."/>
        </authorList>
    </citation>
    <scope>NUCLEOTIDE SEQUENCE</scope>
    <source>
        <strain evidence="4">AP13</strain>
    </source>
</reference>
<dbReference type="PANTHER" id="PTHR16223">
    <property type="entry name" value="TRANSCRIPTION FACTOR BHLH83-RELATED"/>
    <property type="match status" value="1"/>
</dbReference>
<sequence length="326" mass="34878">MADEWWSSARTGGDGASACSTVRGTDPDAAESVARSATETDYFRPTSLHVGAAAAASPPSFIADPAPLMVDWTQAYVGGRAAGAEATNSFNALLQLHGDDDTGRHFLLDRCQQPDVVDGAASVEQAAAASRSAPLYADKQYSSYGDVPATLMTRPFSPPPPQQQQHFSGLFGPSTRNFSDKPSVPPPMTTTKPLLLQALERKAFESNNEPVQDTCSSATTRSKKPRIATPSPLPTFKVRKEKLGDRITALQQLVSPFGKSLSSPYLRCGRPVQQLQQQQIMEGCSEAKEDLGSQGLCLVPVASTYAVVASETAPEFWHPIFGGTFR</sequence>
<dbReference type="AlphaFoldDB" id="A0A8T0UWY7"/>
<evidence type="ECO:0000313" key="4">
    <source>
        <dbReference type="EMBL" id="KAG2626555.1"/>
    </source>
</evidence>
<keyword evidence="2" id="KW-0539">Nucleus</keyword>
<comment type="subcellular location">
    <subcellularLocation>
        <location evidence="1">Nucleus</location>
    </subcellularLocation>
</comment>
<dbReference type="EMBL" id="CM029041">
    <property type="protein sequence ID" value="KAG2626555.1"/>
    <property type="molecule type" value="Genomic_DNA"/>
</dbReference>
<evidence type="ECO:0000256" key="3">
    <source>
        <dbReference type="SAM" id="MobiDB-lite"/>
    </source>
</evidence>
<organism evidence="4 5">
    <name type="scientific">Panicum virgatum</name>
    <name type="common">Blackwell switchgrass</name>
    <dbReference type="NCBI Taxonomy" id="38727"/>
    <lineage>
        <taxon>Eukaryota</taxon>
        <taxon>Viridiplantae</taxon>
        <taxon>Streptophyta</taxon>
        <taxon>Embryophyta</taxon>
        <taxon>Tracheophyta</taxon>
        <taxon>Spermatophyta</taxon>
        <taxon>Magnoliopsida</taxon>
        <taxon>Liliopsida</taxon>
        <taxon>Poales</taxon>
        <taxon>Poaceae</taxon>
        <taxon>PACMAD clade</taxon>
        <taxon>Panicoideae</taxon>
        <taxon>Panicodae</taxon>
        <taxon>Paniceae</taxon>
        <taxon>Panicinae</taxon>
        <taxon>Panicum</taxon>
        <taxon>Panicum sect. Hiantes</taxon>
    </lineage>
</organism>
<name>A0A8T0UWY7_PANVG</name>
<feature type="region of interest" description="Disordered" evidence="3">
    <location>
        <begin position="158"/>
        <end position="186"/>
    </location>
</feature>
<feature type="compositionally biased region" description="Polar residues" evidence="3">
    <location>
        <begin position="206"/>
        <end position="220"/>
    </location>
</feature>
<evidence type="ECO:0000313" key="5">
    <source>
        <dbReference type="Proteomes" id="UP000823388"/>
    </source>
</evidence>
<feature type="region of interest" description="Disordered" evidence="3">
    <location>
        <begin position="1"/>
        <end position="38"/>
    </location>
</feature>
<dbReference type="CDD" id="cd11393">
    <property type="entry name" value="bHLH_AtbHLH_like"/>
    <property type="match status" value="1"/>
</dbReference>
<evidence type="ECO:0008006" key="6">
    <source>
        <dbReference type="Google" id="ProtNLM"/>
    </source>
</evidence>
<dbReference type="PANTHER" id="PTHR16223:SF238">
    <property type="entry name" value="TRANSCRIPTION FACTOR BHLH114"/>
    <property type="match status" value="1"/>
</dbReference>
<protein>
    <recommendedName>
        <fullName evidence="6">Transcription factor bHLH112</fullName>
    </recommendedName>
</protein>
<evidence type="ECO:0000256" key="1">
    <source>
        <dbReference type="ARBA" id="ARBA00004123"/>
    </source>
</evidence>
<gene>
    <name evidence="4" type="ORF">PVAP13_3KG368500</name>
</gene>
<dbReference type="GO" id="GO:0000981">
    <property type="term" value="F:DNA-binding transcription factor activity, RNA polymerase II-specific"/>
    <property type="evidence" value="ECO:0007669"/>
    <property type="project" value="TreeGrafter"/>
</dbReference>
<dbReference type="InterPro" id="IPR045843">
    <property type="entry name" value="IND-like"/>
</dbReference>
<proteinExistence type="predicted"/>
<dbReference type="GO" id="GO:0000978">
    <property type="term" value="F:RNA polymerase II cis-regulatory region sequence-specific DNA binding"/>
    <property type="evidence" value="ECO:0007669"/>
    <property type="project" value="TreeGrafter"/>
</dbReference>
<feature type="region of interest" description="Disordered" evidence="3">
    <location>
        <begin position="206"/>
        <end position="233"/>
    </location>
</feature>
<evidence type="ECO:0000256" key="2">
    <source>
        <dbReference type="ARBA" id="ARBA00023242"/>
    </source>
</evidence>
<comment type="caution">
    <text evidence="4">The sequence shown here is derived from an EMBL/GenBank/DDBJ whole genome shotgun (WGS) entry which is preliminary data.</text>
</comment>
<dbReference type="InterPro" id="IPR045239">
    <property type="entry name" value="bHLH95_bHLH"/>
</dbReference>
<dbReference type="GO" id="GO:0005634">
    <property type="term" value="C:nucleus"/>
    <property type="evidence" value="ECO:0007669"/>
    <property type="project" value="UniProtKB-SubCell"/>
</dbReference>